<dbReference type="AlphaFoldDB" id="B1WW47"/>
<accession>B1WW47</accession>
<gene>
    <name evidence="1" type="ordered locus">cce_3032</name>
</gene>
<evidence type="ECO:0000313" key="2">
    <source>
        <dbReference type="Proteomes" id="UP000001203"/>
    </source>
</evidence>
<proteinExistence type="predicted"/>
<sequence length="31" mass="3514">MSKIGMTPTNRKQFVGASVIQIFKQLIDKFS</sequence>
<dbReference type="EMBL" id="CP000806">
    <property type="protein sequence ID" value="ACB52380.1"/>
    <property type="molecule type" value="Genomic_DNA"/>
</dbReference>
<name>B1WW47_CROS5</name>
<dbReference type="KEGG" id="cyt:cce_3032"/>
<evidence type="ECO:0000313" key="1">
    <source>
        <dbReference type="EMBL" id="ACB52380.1"/>
    </source>
</evidence>
<protein>
    <submittedName>
        <fullName evidence="1">Uncharacterized protein</fullName>
    </submittedName>
</protein>
<dbReference type="Proteomes" id="UP000001203">
    <property type="component" value="Chromosome circular"/>
</dbReference>
<keyword evidence="2" id="KW-1185">Reference proteome</keyword>
<reference evidence="1 2" key="1">
    <citation type="journal article" date="2008" name="Proc. Natl. Acad. Sci. U.S.A.">
        <title>The genome of Cyanothece 51142, a unicellular diazotrophic cyanobacterium important in the marine nitrogen cycle.</title>
        <authorList>
            <person name="Welsh E.A."/>
            <person name="Liberton M."/>
            <person name="Stoeckel J."/>
            <person name="Loh T."/>
            <person name="Elvitigala T."/>
            <person name="Wang C."/>
            <person name="Wollam A."/>
            <person name="Fulton R.S."/>
            <person name="Clifton S.W."/>
            <person name="Jacobs J.M."/>
            <person name="Aurora R."/>
            <person name="Ghosh B.K."/>
            <person name="Sherman L.A."/>
            <person name="Smith R.D."/>
            <person name="Wilson R.K."/>
            <person name="Pakrasi H.B."/>
        </authorList>
    </citation>
    <scope>NUCLEOTIDE SEQUENCE [LARGE SCALE GENOMIC DNA]</scope>
    <source>
        <strain evidence="2">ATCC 51142 / BH68</strain>
    </source>
</reference>
<dbReference type="HOGENOM" id="CLU_3396072_0_0_3"/>
<organism evidence="1 2">
    <name type="scientific">Crocosphaera subtropica (strain ATCC 51142 / BH68)</name>
    <name type="common">Cyanothece sp. (strain ATCC 51142)</name>
    <dbReference type="NCBI Taxonomy" id="43989"/>
    <lineage>
        <taxon>Bacteria</taxon>
        <taxon>Bacillati</taxon>
        <taxon>Cyanobacteriota</taxon>
        <taxon>Cyanophyceae</taxon>
        <taxon>Oscillatoriophycideae</taxon>
        <taxon>Chroococcales</taxon>
        <taxon>Aphanothecaceae</taxon>
        <taxon>Crocosphaera</taxon>
        <taxon>Crocosphaera subtropica</taxon>
    </lineage>
</organism>